<proteinExistence type="inferred from homology"/>
<keyword evidence="14" id="KW-1185">Reference proteome</keyword>
<feature type="binding site" evidence="11">
    <location>
        <position position="267"/>
    </location>
    <ligand>
        <name>FMN</name>
        <dbReference type="ChEBI" id="CHEBI:58210"/>
    </ligand>
</feature>
<evidence type="ECO:0000256" key="11">
    <source>
        <dbReference type="HAMAP-Rule" id="MF_00225"/>
    </source>
</evidence>
<dbReference type="RefSeq" id="WP_254739675.1">
    <property type="nucleotide sequence ID" value="NZ_JANCLU010000004.1"/>
</dbReference>
<keyword evidence="5 11" id="KW-0285">Flavoprotein</keyword>
<dbReference type="InterPro" id="IPR005720">
    <property type="entry name" value="Dihydroorotate_DH_cat"/>
</dbReference>
<dbReference type="EC" id="1.3.5.2" evidence="11"/>
<feature type="binding site" evidence="11">
    <location>
        <position position="144"/>
    </location>
    <ligand>
        <name>FMN</name>
        <dbReference type="ChEBI" id="CHEBI:58210"/>
    </ligand>
</feature>
<dbReference type="EMBL" id="JANCLU010000004">
    <property type="protein sequence ID" value="MCP8938107.1"/>
    <property type="molecule type" value="Genomic_DNA"/>
</dbReference>
<comment type="similarity">
    <text evidence="4 11">Belongs to the dihydroorotate dehydrogenase family. Type 2 subfamily.</text>
</comment>
<comment type="subcellular location">
    <subcellularLocation>
        <location evidence="11">Cell membrane</location>
        <topology evidence="11">Peripheral membrane protein</topology>
    </subcellularLocation>
    <subcellularLocation>
        <location evidence="2">Membrane</location>
    </subcellularLocation>
</comment>
<dbReference type="PROSITE" id="PS00911">
    <property type="entry name" value="DHODEHASE_1"/>
    <property type="match status" value="1"/>
</dbReference>
<feature type="binding site" evidence="11">
    <location>
        <position position="175"/>
    </location>
    <ligand>
        <name>substrate</name>
    </ligand>
</feature>
<evidence type="ECO:0000313" key="14">
    <source>
        <dbReference type="Proteomes" id="UP001205890"/>
    </source>
</evidence>
<feature type="binding site" evidence="11">
    <location>
        <position position="180"/>
    </location>
    <ligand>
        <name>substrate</name>
    </ligand>
</feature>
<evidence type="ECO:0000256" key="2">
    <source>
        <dbReference type="ARBA" id="ARBA00004370"/>
    </source>
</evidence>
<dbReference type="NCBIfam" id="NF003652">
    <property type="entry name" value="PRK05286.2-5"/>
    <property type="match status" value="1"/>
</dbReference>
<dbReference type="PROSITE" id="PS00912">
    <property type="entry name" value="DHODEHASE_2"/>
    <property type="match status" value="1"/>
</dbReference>
<keyword evidence="8 11" id="KW-0560">Oxidoreductase</keyword>
<evidence type="ECO:0000313" key="13">
    <source>
        <dbReference type="EMBL" id="MCP8938107.1"/>
    </source>
</evidence>
<sequence length="363" mass="38136">MSLRDLVSRAGAFALPVLRRFDAETAHGMTIAALRVMPPVEPAKSPRELAVRAFGLDFPNPVGMAAGFDKNAEVPDALLALGFGFAEVGTLTPLAQPGNPKPRMFRLPEDEGVINRLGFNNEGHAAALRRLRERTGRGGVVGVNIGANKDTADRAADYVKGVEVFAELASYFTVNVSSPNTPGLRDLQHEAALDDLLARVIAARDAARVRRPVLLKIAPDLTLGDLDGVVAVARRRGVDGLIVSNTTISRPPTLRDPARAEQGGLSGKPLFALATRMLAETFVRVEGAFPLVGVGGIHSAESALAKIEAGATLIQLYSAMVYRGPALVDEIKAGLGAAARREGGLAPLVGRRAAALCAAPFPV</sequence>
<comment type="pathway">
    <text evidence="3 11">Pyrimidine metabolism; UMP biosynthesis via de novo pathway; orotate from (S)-dihydroorotate (quinone route): step 1/1.</text>
</comment>
<feature type="active site" description="Nucleophile" evidence="11">
    <location>
        <position position="178"/>
    </location>
</feature>
<dbReference type="NCBIfam" id="TIGR01036">
    <property type="entry name" value="pyrD_sub2"/>
    <property type="match status" value="1"/>
</dbReference>
<accession>A0ABT1L9D8</accession>
<organism evidence="13 14">
    <name type="scientific">Alsobacter ponti</name>
    <dbReference type="NCBI Taxonomy" id="2962936"/>
    <lineage>
        <taxon>Bacteria</taxon>
        <taxon>Pseudomonadati</taxon>
        <taxon>Pseudomonadota</taxon>
        <taxon>Alphaproteobacteria</taxon>
        <taxon>Hyphomicrobiales</taxon>
        <taxon>Alsobacteraceae</taxon>
        <taxon>Alsobacter</taxon>
    </lineage>
</organism>
<protein>
    <recommendedName>
        <fullName evidence="11">Dihydroorotate dehydrogenase (quinone)</fullName>
        <ecNumber evidence="11">1.3.5.2</ecNumber>
    </recommendedName>
    <alternativeName>
        <fullName evidence="11">DHOdehase</fullName>
        <shortName evidence="11">DHOD</shortName>
        <shortName evidence="11">DHODase</shortName>
    </alternativeName>
    <alternativeName>
        <fullName evidence="11">Dihydroorotate oxidase</fullName>
    </alternativeName>
</protein>
<evidence type="ECO:0000259" key="12">
    <source>
        <dbReference type="Pfam" id="PF01180"/>
    </source>
</evidence>
<feature type="binding site" evidence="11">
    <location>
        <begin position="115"/>
        <end position="119"/>
    </location>
    <ligand>
        <name>substrate</name>
    </ligand>
</feature>
<evidence type="ECO:0000256" key="4">
    <source>
        <dbReference type="ARBA" id="ARBA00005359"/>
    </source>
</evidence>
<comment type="catalytic activity">
    <reaction evidence="10 11">
        <text>(S)-dihydroorotate + a quinone = orotate + a quinol</text>
        <dbReference type="Rhea" id="RHEA:30187"/>
        <dbReference type="ChEBI" id="CHEBI:24646"/>
        <dbReference type="ChEBI" id="CHEBI:30839"/>
        <dbReference type="ChEBI" id="CHEBI:30864"/>
        <dbReference type="ChEBI" id="CHEBI:132124"/>
        <dbReference type="EC" id="1.3.5.2"/>
    </reaction>
</comment>
<comment type="caution">
    <text evidence="13">The sequence shown here is derived from an EMBL/GenBank/DDBJ whole genome shotgun (WGS) entry which is preliminary data.</text>
</comment>
<comment type="function">
    <text evidence="1 11">Catalyzes the conversion of dihydroorotate to orotate with quinone as electron acceptor.</text>
</comment>
<dbReference type="Pfam" id="PF01180">
    <property type="entry name" value="DHO_dh"/>
    <property type="match status" value="1"/>
</dbReference>
<feature type="binding site" evidence="11">
    <location>
        <position position="175"/>
    </location>
    <ligand>
        <name>FMN</name>
        <dbReference type="ChEBI" id="CHEBI:58210"/>
    </ligand>
</feature>
<name>A0ABT1L9D8_9HYPH</name>
<dbReference type="InterPro" id="IPR013785">
    <property type="entry name" value="Aldolase_TIM"/>
</dbReference>
<keyword evidence="7 11" id="KW-0665">Pyrimidine biosynthesis</keyword>
<reference evidence="13 14" key="1">
    <citation type="submission" date="2022-07" db="EMBL/GenBank/DDBJ databases">
        <authorList>
            <person name="Li W.-J."/>
            <person name="Deng Q.-Q."/>
        </authorList>
    </citation>
    <scope>NUCLEOTIDE SEQUENCE [LARGE SCALE GENOMIC DNA]</scope>
    <source>
        <strain evidence="13 14">SYSU M60028</strain>
    </source>
</reference>
<dbReference type="PANTHER" id="PTHR48109:SF4">
    <property type="entry name" value="DIHYDROOROTATE DEHYDROGENASE (QUINONE), MITOCHONDRIAL"/>
    <property type="match status" value="1"/>
</dbReference>
<keyword evidence="6 11" id="KW-0288">FMN</keyword>
<dbReference type="Gene3D" id="3.20.20.70">
    <property type="entry name" value="Aldolase class I"/>
    <property type="match status" value="1"/>
</dbReference>
<comment type="cofactor">
    <cofactor evidence="11">
        <name>FMN</name>
        <dbReference type="ChEBI" id="CHEBI:58210"/>
    </cofactor>
    <text evidence="11">Binds 1 FMN per subunit.</text>
</comment>
<dbReference type="HAMAP" id="MF_00225">
    <property type="entry name" value="DHO_dh_type2"/>
    <property type="match status" value="1"/>
</dbReference>
<dbReference type="CDD" id="cd04738">
    <property type="entry name" value="DHOD_2_like"/>
    <property type="match status" value="1"/>
</dbReference>
<evidence type="ECO:0000256" key="1">
    <source>
        <dbReference type="ARBA" id="ARBA00003125"/>
    </source>
</evidence>
<dbReference type="InterPro" id="IPR050074">
    <property type="entry name" value="DHO_dehydrogenase"/>
</dbReference>
<evidence type="ECO:0000256" key="7">
    <source>
        <dbReference type="ARBA" id="ARBA00022975"/>
    </source>
</evidence>
<dbReference type="SUPFAM" id="SSF51395">
    <property type="entry name" value="FMN-linked oxidoreductases"/>
    <property type="match status" value="1"/>
</dbReference>
<keyword evidence="11" id="KW-1003">Cell membrane</keyword>
<evidence type="ECO:0000256" key="5">
    <source>
        <dbReference type="ARBA" id="ARBA00022630"/>
    </source>
</evidence>
<dbReference type="PANTHER" id="PTHR48109">
    <property type="entry name" value="DIHYDROOROTATE DEHYDROGENASE (QUINONE), MITOCHONDRIAL-RELATED"/>
    <property type="match status" value="1"/>
</dbReference>
<feature type="binding site" evidence="11">
    <location>
        <position position="70"/>
    </location>
    <ligand>
        <name>substrate</name>
    </ligand>
</feature>
<evidence type="ECO:0000256" key="3">
    <source>
        <dbReference type="ARBA" id="ARBA00005161"/>
    </source>
</evidence>
<evidence type="ECO:0000256" key="6">
    <source>
        <dbReference type="ARBA" id="ARBA00022643"/>
    </source>
</evidence>
<keyword evidence="9 11" id="KW-0472">Membrane</keyword>
<feature type="binding site" evidence="11">
    <location>
        <position position="244"/>
    </location>
    <ligand>
        <name>FMN</name>
        <dbReference type="ChEBI" id="CHEBI:58210"/>
    </ligand>
</feature>
<dbReference type="Proteomes" id="UP001205890">
    <property type="component" value="Unassembled WGS sequence"/>
</dbReference>
<feature type="binding site" evidence="11">
    <location>
        <begin position="245"/>
        <end position="246"/>
    </location>
    <ligand>
        <name>substrate</name>
    </ligand>
</feature>
<feature type="binding site" evidence="11">
    <location>
        <begin position="66"/>
        <end position="70"/>
    </location>
    <ligand>
        <name>FMN</name>
        <dbReference type="ChEBI" id="CHEBI:58210"/>
    </ligand>
</feature>
<feature type="domain" description="Dihydroorotate dehydrogenase catalytic" evidence="12">
    <location>
        <begin position="49"/>
        <end position="336"/>
    </location>
</feature>
<feature type="binding site" evidence="11">
    <location>
        <begin position="317"/>
        <end position="318"/>
    </location>
    <ligand>
        <name>FMN</name>
        <dbReference type="ChEBI" id="CHEBI:58210"/>
    </ligand>
</feature>
<dbReference type="GO" id="GO:0106430">
    <property type="term" value="F:dihydroorotate dehydrogenase (quinone) activity"/>
    <property type="evidence" value="ECO:0007669"/>
    <property type="project" value="UniProtKB-EC"/>
</dbReference>
<dbReference type="InterPro" id="IPR001295">
    <property type="entry name" value="Dihydroorotate_DH_CS"/>
</dbReference>
<gene>
    <name evidence="11" type="primary">pyrD</name>
    <name evidence="13" type="ORF">NK718_06235</name>
</gene>
<evidence type="ECO:0000256" key="9">
    <source>
        <dbReference type="ARBA" id="ARBA00023136"/>
    </source>
</evidence>
<dbReference type="InterPro" id="IPR005719">
    <property type="entry name" value="Dihydroorotate_DH_2"/>
</dbReference>
<dbReference type="NCBIfam" id="NF003645">
    <property type="entry name" value="PRK05286.1-2"/>
    <property type="match status" value="1"/>
</dbReference>
<feature type="binding site" evidence="11">
    <location>
        <position position="216"/>
    </location>
    <ligand>
        <name>FMN</name>
        <dbReference type="ChEBI" id="CHEBI:58210"/>
    </ligand>
</feature>
<evidence type="ECO:0000256" key="8">
    <source>
        <dbReference type="ARBA" id="ARBA00023002"/>
    </source>
</evidence>
<feature type="binding site" evidence="11">
    <location>
        <position position="90"/>
    </location>
    <ligand>
        <name>FMN</name>
        <dbReference type="ChEBI" id="CHEBI:58210"/>
    </ligand>
</feature>
<evidence type="ECO:0000256" key="10">
    <source>
        <dbReference type="ARBA" id="ARBA00048639"/>
    </source>
</evidence>
<comment type="subunit">
    <text evidence="11">Monomer.</text>
</comment>
<feature type="binding site" evidence="11">
    <location>
        <position position="296"/>
    </location>
    <ligand>
        <name>FMN</name>
        <dbReference type="ChEBI" id="CHEBI:58210"/>
    </ligand>
</feature>